<reference evidence="3" key="1">
    <citation type="submission" date="2017-02" db="UniProtKB">
        <authorList>
            <consortium name="WormBaseParasite"/>
        </authorList>
    </citation>
    <scope>IDENTIFICATION</scope>
</reference>
<organism evidence="2 3">
    <name type="scientific">Parastrongyloides trichosuri</name>
    <name type="common">Possum-specific nematode worm</name>
    <dbReference type="NCBI Taxonomy" id="131310"/>
    <lineage>
        <taxon>Eukaryota</taxon>
        <taxon>Metazoa</taxon>
        <taxon>Ecdysozoa</taxon>
        <taxon>Nematoda</taxon>
        <taxon>Chromadorea</taxon>
        <taxon>Rhabditida</taxon>
        <taxon>Tylenchina</taxon>
        <taxon>Panagrolaimomorpha</taxon>
        <taxon>Strongyloidoidea</taxon>
        <taxon>Strongyloididae</taxon>
        <taxon>Parastrongyloides</taxon>
    </lineage>
</organism>
<protein>
    <submittedName>
        <fullName evidence="3">CPG4 domain-containing protein</fullName>
    </submittedName>
</protein>
<dbReference type="Proteomes" id="UP000038045">
    <property type="component" value="Unplaced"/>
</dbReference>
<keyword evidence="2" id="KW-1185">Reference proteome</keyword>
<evidence type="ECO:0000313" key="3">
    <source>
        <dbReference type="WBParaSite" id="PTRK_0000196900.1"/>
    </source>
</evidence>
<name>A0A0N4Z4Q3_PARTI</name>
<sequence length="269" mass="30512">MNNYSYIFLALLLCTKVSNLLSKQSFAKILHLTYDTGHILASEELEVKRRGSISIGDINCATNIGLKLEKQLKANNLEYRGNILETLVNETKYEDICRQVDICMQSLLHCPKEEVQAPTAIIALLKLFCDVKKEATKNNIQCMSNMERMYLEKCQKGCSKMEILKSEGSGSRDMSCIFAYCSTICLANQVSECDSKEDLRNLYYYLNGASMLLGVETALRDDVLPTQMLEAYNKIPLKCREMMDKSGKDIYFKKIVIIFLVSASMGEFK</sequence>
<accession>A0A0N4Z4Q3</accession>
<keyword evidence="1" id="KW-0732">Signal</keyword>
<feature type="chain" id="PRO_5005891266" evidence="1">
    <location>
        <begin position="23"/>
        <end position="269"/>
    </location>
</feature>
<dbReference type="AlphaFoldDB" id="A0A0N4Z4Q3"/>
<feature type="signal peptide" evidence="1">
    <location>
        <begin position="1"/>
        <end position="22"/>
    </location>
</feature>
<evidence type="ECO:0000256" key="1">
    <source>
        <dbReference type="SAM" id="SignalP"/>
    </source>
</evidence>
<proteinExistence type="predicted"/>
<evidence type="ECO:0000313" key="2">
    <source>
        <dbReference type="Proteomes" id="UP000038045"/>
    </source>
</evidence>
<dbReference type="WBParaSite" id="PTRK_0000196900.1">
    <property type="protein sequence ID" value="PTRK_0000196900.1"/>
    <property type="gene ID" value="PTRK_0000196900"/>
</dbReference>